<name>A0A917BGL5_9MICO</name>
<dbReference type="RefSeq" id="WP_188428442.1">
    <property type="nucleotide sequence ID" value="NZ_BAABKH010000005.1"/>
</dbReference>
<dbReference type="InterPro" id="IPR029063">
    <property type="entry name" value="SAM-dependent_MTases_sf"/>
</dbReference>
<dbReference type="Gene3D" id="3.40.50.150">
    <property type="entry name" value="Vaccinia Virus protein VP39"/>
    <property type="match status" value="1"/>
</dbReference>
<accession>A0A917BGL5</accession>
<proteinExistence type="predicted"/>
<dbReference type="AlphaFoldDB" id="A0A917BGL5"/>
<reference evidence="1" key="2">
    <citation type="submission" date="2020-09" db="EMBL/GenBank/DDBJ databases">
        <authorList>
            <person name="Sun Q."/>
            <person name="Zhou Y."/>
        </authorList>
    </citation>
    <scope>NUCLEOTIDE SEQUENCE</scope>
    <source>
        <strain evidence="1">CGMCC 1.12160</strain>
    </source>
</reference>
<dbReference type="SUPFAM" id="SSF53335">
    <property type="entry name" value="S-adenosyl-L-methionine-dependent methyltransferases"/>
    <property type="match status" value="1"/>
</dbReference>
<evidence type="ECO:0008006" key="3">
    <source>
        <dbReference type="Google" id="ProtNLM"/>
    </source>
</evidence>
<protein>
    <recommendedName>
        <fullName evidence="3">Methyltransferase domain-containing protein</fullName>
    </recommendedName>
</protein>
<keyword evidence="2" id="KW-1185">Reference proteome</keyword>
<dbReference type="CDD" id="cd02440">
    <property type="entry name" value="AdoMet_MTases"/>
    <property type="match status" value="1"/>
</dbReference>
<dbReference type="Proteomes" id="UP000605670">
    <property type="component" value="Unassembled WGS sequence"/>
</dbReference>
<evidence type="ECO:0000313" key="2">
    <source>
        <dbReference type="Proteomes" id="UP000605670"/>
    </source>
</evidence>
<dbReference type="EMBL" id="BMEM01000001">
    <property type="protein sequence ID" value="GGF44193.1"/>
    <property type="molecule type" value="Genomic_DNA"/>
</dbReference>
<evidence type="ECO:0000313" key="1">
    <source>
        <dbReference type="EMBL" id="GGF44193.1"/>
    </source>
</evidence>
<organism evidence="1 2">
    <name type="scientific">Ornithinimicrobium tianjinense</name>
    <dbReference type="NCBI Taxonomy" id="1195761"/>
    <lineage>
        <taxon>Bacteria</taxon>
        <taxon>Bacillati</taxon>
        <taxon>Actinomycetota</taxon>
        <taxon>Actinomycetes</taxon>
        <taxon>Micrococcales</taxon>
        <taxon>Ornithinimicrobiaceae</taxon>
        <taxon>Ornithinimicrobium</taxon>
    </lineage>
</organism>
<gene>
    <name evidence="1" type="ORF">GCM10011366_09850</name>
</gene>
<comment type="caution">
    <text evidence="1">The sequence shown here is derived from an EMBL/GenBank/DDBJ whole genome shotgun (WGS) entry which is preliminary data.</text>
</comment>
<reference evidence="1" key="1">
    <citation type="journal article" date="2014" name="Int. J. Syst. Evol. Microbiol.">
        <title>Complete genome sequence of Corynebacterium casei LMG S-19264T (=DSM 44701T), isolated from a smear-ripened cheese.</title>
        <authorList>
            <consortium name="US DOE Joint Genome Institute (JGI-PGF)"/>
            <person name="Walter F."/>
            <person name="Albersmeier A."/>
            <person name="Kalinowski J."/>
            <person name="Ruckert C."/>
        </authorList>
    </citation>
    <scope>NUCLEOTIDE SEQUENCE</scope>
    <source>
        <strain evidence="1">CGMCC 1.12160</strain>
    </source>
</reference>
<sequence>MSGCCDPLGCDAVFGRRYARATARTYLRRGLDPAAQRMVDWVVGRGIEGASVLEIGGGIGGPHVELLRRGAAHATNVELVPAYEEEAARVLSEAGLVARVDRRIGDLAVDPDVAGTADVVVMNRVVCCYPDPVALVGAAADHATRIVALTHPPRNVLTRALLAVQRGVGRLFGMRYQAFAHPPELILDTLRRHGFTAQHLPSRGLWQIVVATRV</sequence>
<dbReference type="Pfam" id="PF13489">
    <property type="entry name" value="Methyltransf_23"/>
    <property type="match status" value="1"/>
</dbReference>